<protein>
    <submittedName>
        <fullName evidence="1">Uncharacterized protein</fullName>
    </submittedName>
</protein>
<organism evidence="1 2">
    <name type="scientific">Thelephora ganbajun</name>
    <name type="common">Ganba fungus</name>
    <dbReference type="NCBI Taxonomy" id="370292"/>
    <lineage>
        <taxon>Eukaryota</taxon>
        <taxon>Fungi</taxon>
        <taxon>Dikarya</taxon>
        <taxon>Basidiomycota</taxon>
        <taxon>Agaricomycotina</taxon>
        <taxon>Agaricomycetes</taxon>
        <taxon>Thelephorales</taxon>
        <taxon>Thelephoraceae</taxon>
        <taxon>Thelephora</taxon>
    </lineage>
</organism>
<evidence type="ECO:0000313" key="2">
    <source>
        <dbReference type="Proteomes" id="UP000886501"/>
    </source>
</evidence>
<dbReference type="Proteomes" id="UP000886501">
    <property type="component" value="Unassembled WGS sequence"/>
</dbReference>
<comment type="caution">
    <text evidence="1">The sequence shown here is derived from an EMBL/GenBank/DDBJ whole genome shotgun (WGS) entry which is preliminary data.</text>
</comment>
<proteinExistence type="predicted"/>
<sequence length="247" mass="27054">MILSAAAIVSVLSILPFTRALALHARQDNCAFVCPDTDVDGNSLSTLTVDESTVSCSYSGTLATSCVYDLATGIPVEGSDGCIQQAVQRCISKRSPQLKQAVMRRGLVEEHSNKREPDAEWNRRPSPSPHPKRAVPSPARHKRSDSPSSTPSTRPSPSKPGPQPPTQQPCNFRCPQNDLAKNPLTDEAIRETSLFCSFFTPHCNHCSFCKYSTRTGLLLEDNNDGNCPQTASPVRPWDRRHTRRAVA</sequence>
<name>A0ACB6ZIW9_THEGA</name>
<dbReference type="EMBL" id="MU117997">
    <property type="protein sequence ID" value="KAF9649464.1"/>
    <property type="molecule type" value="Genomic_DNA"/>
</dbReference>
<reference evidence="1" key="2">
    <citation type="journal article" date="2020" name="Nat. Commun.">
        <title>Large-scale genome sequencing of mycorrhizal fungi provides insights into the early evolution of symbiotic traits.</title>
        <authorList>
            <person name="Miyauchi S."/>
            <person name="Kiss E."/>
            <person name="Kuo A."/>
            <person name="Drula E."/>
            <person name="Kohler A."/>
            <person name="Sanchez-Garcia M."/>
            <person name="Morin E."/>
            <person name="Andreopoulos B."/>
            <person name="Barry K.W."/>
            <person name="Bonito G."/>
            <person name="Buee M."/>
            <person name="Carver A."/>
            <person name="Chen C."/>
            <person name="Cichocki N."/>
            <person name="Clum A."/>
            <person name="Culley D."/>
            <person name="Crous P.W."/>
            <person name="Fauchery L."/>
            <person name="Girlanda M."/>
            <person name="Hayes R.D."/>
            <person name="Keri Z."/>
            <person name="LaButti K."/>
            <person name="Lipzen A."/>
            <person name="Lombard V."/>
            <person name="Magnuson J."/>
            <person name="Maillard F."/>
            <person name="Murat C."/>
            <person name="Nolan M."/>
            <person name="Ohm R.A."/>
            <person name="Pangilinan J."/>
            <person name="Pereira M.F."/>
            <person name="Perotto S."/>
            <person name="Peter M."/>
            <person name="Pfister S."/>
            <person name="Riley R."/>
            <person name="Sitrit Y."/>
            <person name="Stielow J.B."/>
            <person name="Szollosi G."/>
            <person name="Zifcakova L."/>
            <person name="Stursova M."/>
            <person name="Spatafora J.W."/>
            <person name="Tedersoo L."/>
            <person name="Vaario L.M."/>
            <person name="Yamada A."/>
            <person name="Yan M."/>
            <person name="Wang P."/>
            <person name="Xu J."/>
            <person name="Bruns T."/>
            <person name="Baldrian P."/>
            <person name="Vilgalys R."/>
            <person name="Dunand C."/>
            <person name="Henrissat B."/>
            <person name="Grigoriev I.V."/>
            <person name="Hibbett D."/>
            <person name="Nagy L.G."/>
            <person name="Martin F.M."/>
        </authorList>
    </citation>
    <scope>NUCLEOTIDE SEQUENCE</scope>
    <source>
        <strain evidence="1">P2</strain>
    </source>
</reference>
<keyword evidence="2" id="KW-1185">Reference proteome</keyword>
<gene>
    <name evidence="1" type="ORF">BDM02DRAFT_3113663</name>
</gene>
<accession>A0ACB6ZIW9</accession>
<reference evidence="1" key="1">
    <citation type="submission" date="2019-10" db="EMBL/GenBank/DDBJ databases">
        <authorList>
            <consortium name="DOE Joint Genome Institute"/>
            <person name="Kuo A."/>
            <person name="Miyauchi S."/>
            <person name="Kiss E."/>
            <person name="Drula E."/>
            <person name="Kohler A."/>
            <person name="Sanchez-Garcia M."/>
            <person name="Andreopoulos B."/>
            <person name="Barry K.W."/>
            <person name="Bonito G."/>
            <person name="Buee M."/>
            <person name="Carver A."/>
            <person name="Chen C."/>
            <person name="Cichocki N."/>
            <person name="Clum A."/>
            <person name="Culley D."/>
            <person name="Crous P.W."/>
            <person name="Fauchery L."/>
            <person name="Girlanda M."/>
            <person name="Hayes R."/>
            <person name="Keri Z."/>
            <person name="Labutti K."/>
            <person name="Lipzen A."/>
            <person name="Lombard V."/>
            <person name="Magnuson J."/>
            <person name="Maillard F."/>
            <person name="Morin E."/>
            <person name="Murat C."/>
            <person name="Nolan M."/>
            <person name="Ohm R."/>
            <person name="Pangilinan J."/>
            <person name="Pereira M."/>
            <person name="Perotto S."/>
            <person name="Peter M."/>
            <person name="Riley R."/>
            <person name="Sitrit Y."/>
            <person name="Stielow B."/>
            <person name="Szollosi G."/>
            <person name="Zifcakova L."/>
            <person name="Stursova M."/>
            <person name="Spatafora J.W."/>
            <person name="Tedersoo L."/>
            <person name="Vaario L.-M."/>
            <person name="Yamada A."/>
            <person name="Yan M."/>
            <person name="Wang P."/>
            <person name="Xu J."/>
            <person name="Bruns T."/>
            <person name="Baldrian P."/>
            <person name="Vilgalys R."/>
            <person name="Henrissat B."/>
            <person name="Grigoriev I.V."/>
            <person name="Hibbett D."/>
            <person name="Nagy L.G."/>
            <person name="Martin F.M."/>
        </authorList>
    </citation>
    <scope>NUCLEOTIDE SEQUENCE</scope>
    <source>
        <strain evidence="1">P2</strain>
    </source>
</reference>
<evidence type="ECO:0000313" key="1">
    <source>
        <dbReference type="EMBL" id="KAF9649464.1"/>
    </source>
</evidence>